<dbReference type="InterPro" id="IPR015422">
    <property type="entry name" value="PyrdxlP-dep_Trfase_small"/>
</dbReference>
<protein>
    <submittedName>
        <fullName evidence="4">DegT/DnrJ/EryC1/StrS aminotransferase family protein</fullName>
    </submittedName>
</protein>
<comment type="similarity">
    <text evidence="3">Belongs to the DegT/DnrJ/EryC1 family.</text>
</comment>
<reference evidence="4 5" key="1">
    <citation type="submission" date="2019-08" db="EMBL/GenBank/DDBJ databases">
        <title>Complete genome sequence of Thermosulfurimonas marina SU872T, an anaerobic thermophilic chemolithoautotrophic bacterium isolated from a shallow marine hydrothermal vent.</title>
        <authorList>
            <person name="Allioux M."/>
            <person name="Jebbar M."/>
            <person name="Slobodkina G."/>
            <person name="Slobodkin A."/>
            <person name="Moalic Y."/>
            <person name="Frolova A."/>
            <person name="Shao Z."/>
            <person name="Alain K."/>
        </authorList>
    </citation>
    <scope>NUCLEOTIDE SEQUENCE [LARGE SCALE GENOMIC DNA]</scope>
    <source>
        <strain evidence="4 5">SU872</strain>
    </source>
</reference>
<dbReference type="InterPro" id="IPR015421">
    <property type="entry name" value="PyrdxlP-dep_Trfase_major"/>
</dbReference>
<dbReference type="CDD" id="cd00616">
    <property type="entry name" value="AHBA_syn"/>
    <property type="match status" value="1"/>
</dbReference>
<feature type="modified residue" description="N6-(pyridoxal phosphate)lysine" evidence="2">
    <location>
        <position position="187"/>
    </location>
</feature>
<dbReference type="KEGG" id="tmai:FVE67_01555"/>
<dbReference type="InterPro" id="IPR000653">
    <property type="entry name" value="DegT/StrS_aminotransferase"/>
</dbReference>
<dbReference type="EMBL" id="CP042909">
    <property type="protein sequence ID" value="QJA05559.1"/>
    <property type="molecule type" value="Genomic_DNA"/>
</dbReference>
<evidence type="ECO:0000313" key="5">
    <source>
        <dbReference type="Proteomes" id="UP000501253"/>
    </source>
</evidence>
<evidence type="ECO:0000256" key="1">
    <source>
        <dbReference type="PIRSR" id="PIRSR000390-1"/>
    </source>
</evidence>
<dbReference type="Proteomes" id="UP000501253">
    <property type="component" value="Chromosome"/>
</dbReference>
<dbReference type="Pfam" id="PF01041">
    <property type="entry name" value="DegT_DnrJ_EryC1"/>
    <property type="match status" value="1"/>
</dbReference>
<dbReference type="PANTHER" id="PTHR30244">
    <property type="entry name" value="TRANSAMINASE"/>
    <property type="match status" value="1"/>
</dbReference>
<dbReference type="RefSeq" id="WP_168718923.1">
    <property type="nucleotide sequence ID" value="NZ_CP042909.1"/>
</dbReference>
<dbReference type="GO" id="GO:0000271">
    <property type="term" value="P:polysaccharide biosynthetic process"/>
    <property type="evidence" value="ECO:0007669"/>
    <property type="project" value="TreeGrafter"/>
</dbReference>
<sequence>MRFIDLARGYARYGKEIEEAVLRVLRSTQYILGPEVAALEEELARWVGVRYAIGVSSGTDALYLILKALDLPAGSRVLLPSFTFVATAEVVRRAGLVPHFVDLDPETFNLSVEAVAEALEKLGSEVSAVVAVSLFGLPADFLRLEPLCEKHGVVLIEDACQSLGAELFGRRSGSFGRAAATSFFPAKPLGGAGDGGMVFTNDAELAERIRALRVHGQTRTYFYEYSGINGRLDEIQAAILRVKLRYFEEELRLREGVARRYFRELSGIPEVRLPVVPEGVRSSWAQFTLRVKDRDRVRKFLSEKGIPTAVYYPLPLHLQPVFRDLGFSEGSLPETERAAREVLSLPMHPYLQAEEQALIAHLLREFYR</sequence>
<dbReference type="PIRSF" id="PIRSF000390">
    <property type="entry name" value="PLP_StrS"/>
    <property type="match status" value="1"/>
</dbReference>
<keyword evidence="4" id="KW-0032">Aminotransferase</keyword>
<dbReference type="InterPro" id="IPR015424">
    <property type="entry name" value="PyrdxlP-dep_Trfase"/>
</dbReference>
<evidence type="ECO:0000256" key="3">
    <source>
        <dbReference type="RuleBase" id="RU004508"/>
    </source>
</evidence>
<accession>A0A6H1WQX3</accession>
<gene>
    <name evidence="4" type="ORF">FVE67_01555</name>
</gene>
<keyword evidence="5" id="KW-1185">Reference proteome</keyword>
<feature type="active site" description="Proton acceptor" evidence="1">
    <location>
        <position position="187"/>
    </location>
</feature>
<organism evidence="4 5">
    <name type="scientific">Thermosulfurimonas marina</name>
    <dbReference type="NCBI Taxonomy" id="2047767"/>
    <lineage>
        <taxon>Bacteria</taxon>
        <taxon>Pseudomonadati</taxon>
        <taxon>Thermodesulfobacteriota</taxon>
        <taxon>Thermodesulfobacteria</taxon>
        <taxon>Thermodesulfobacteriales</taxon>
        <taxon>Thermodesulfobacteriaceae</taxon>
        <taxon>Thermosulfurimonas</taxon>
    </lineage>
</organism>
<dbReference type="SUPFAM" id="SSF53383">
    <property type="entry name" value="PLP-dependent transferases"/>
    <property type="match status" value="1"/>
</dbReference>
<dbReference type="GO" id="GO:0030170">
    <property type="term" value="F:pyridoxal phosphate binding"/>
    <property type="evidence" value="ECO:0007669"/>
    <property type="project" value="TreeGrafter"/>
</dbReference>
<name>A0A6H1WQX3_9BACT</name>
<dbReference type="AlphaFoldDB" id="A0A6H1WQX3"/>
<proteinExistence type="inferred from homology"/>
<keyword evidence="4" id="KW-0808">Transferase</keyword>
<evidence type="ECO:0000256" key="2">
    <source>
        <dbReference type="PIRSR" id="PIRSR000390-2"/>
    </source>
</evidence>
<dbReference type="Gene3D" id="3.90.1150.10">
    <property type="entry name" value="Aspartate Aminotransferase, domain 1"/>
    <property type="match status" value="1"/>
</dbReference>
<keyword evidence="2 3" id="KW-0663">Pyridoxal phosphate</keyword>
<dbReference type="Gene3D" id="3.40.640.10">
    <property type="entry name" value="Type I PLP-dependent aspartate aminotransferase-like (Major domain)"/>
    <property type="match status" value="1"/>
</dbReference>
<dbReference type="PANTHER" id="PTHR30244:SF42">
    <property type="entry name" value="UDP-2-ACETAMIDO-2-DEOXY-3-OXO-D-GLUCURONATE AMINOTRANSFERASE"/>
    <property type="match status" value="1"/>
</dbReference>
<dbReference type="GO" id="GO:0008483">
    <property type="term" value="F:transaminase activity"/>
    <property type="evidence" value="ECO:0007669"/>
    <property type="project" value="UniProtKB-KW"/>
</dbReference>
<evidence type="ECO:0000313" key="4">
    <source>
        <dbReference type="EMBL" id="QJA05559.1"/>
    </source>
</evidence>